<dbReference type="RefSeq" id="YP_009440960.1">
    <property type="nucleotide sequence ID" value="NC_036158.1"/>
</dbReference>
<dbReference type="InterPro" id="IPR027434">
    <property type="entry name" value="Homing_endonucl"/>
</dbReference>
<dbReference type="EMBL" id="KU196782">
    <property type="protein sequence ID" value="AMA21267.1"/>
    <property type="molecule type" value="Genomic_DNA"/>
</dbReference>
<dbReference type="PANTHER" id="PTHR36181:SF3">
    <property type="entry name" value="INTRON-ENCODED DNA ENDONUCLEASE AI5 BETA"/>
    <property type="match status" value="1"/>
</dbReference>
<evidence type="ECO:0000313" key="2">
    <source>
        <dbReference type="EMBL" id="AMA21267.1"/>
    </source>
</evidence>
<keyword evidence="2" id="KW-0496">Mitochondrion</keyword>
<keyword evidence="2" id="KW-0255">Endonuclease</keyword>
<dbReference type="InterPro" id="IPR004860">
    <property type="entry name" value="LAGLIDADG_dom"/>
</dbReference>
<dbReference type="GeneID" id="34829263"/>
<dbReference type="AlphaFoldDB" id="A0A109YG26"/>
<reference evidence="2" key="1">
    <citation type="journal article" date="2016" name="Genome Announc.">
        <title>Complete Mitochondrial DNA Sequence of the Mucoralean Fungus Absidia glauca, a Model for Studying Host-Parasite Interactions.</title>
        <authorList>
            <person name="Ellenberger S."/>
            <person name="Burmester A."/>
            <person name="Wostemeyer J."/>
        </authorList>
    </citation>
    <scope>NUCLEOTIDE SEQUENCE</scope>
    <source>
        <strain evidence="2">CBS 101.48</strain>
    </source>
</reference>
<organism evidence="2">
    <name type="scientific">Absidia glauca</name>
    <name type="common">Pin mould</name>
    <dbReference type="NCBI Taxonomy" id="4829"/>
    <lineage>
        <taxon>Eukaryota</taxon>
        <taxon>Fungi</taxon>
        <taxon>Fungi incertae sedis</taxon>
        <taxon>Mucoromycota</taxon>
        <taxon>Mucoromycotina</taxon>
        <taxon>Mucoromycetes</taxon>
        <taxon>Mucorales</taxon>
        <taxon>Cunninghamellaceae</taxon>
        <taxon>Absidia</taxon>
    </lineage>
</organism>
<dbReference type="InterPro" id="IPR051289">
    <property type="entry name" value="LAGLIDADG_Endonuclease"/>
</dbReference>
<gene>
    <name evidence="2" type="primary">orf13</name>
</gene>
<dbReference type="PANTHER" id="PTHR36181">
    <property type="entry name" value="INTRON-ENCODED ENDONUCLEASE AI3-RELATED"/>
    <property type="match status" value="1"/>
</dbReference>
<dbReference type="GO" id="GO:0004519">
    <property type="term" value="F:endonuclease activity"/>
    <property type="evidence" value="ECO:0007669"/>
    <property type="project" value="UniProtKB-KW"/>
</dbReference>
<dbReference type="SUPFAM" id="SSF55608">
    <property type="entry name" value="Homing endonucleases"/>
    <property type="match status" value="2"/>
</dbReference>
<proteinExistence type="predicted"/>
<name>A0A109YG26_ABSGL</name>
<feature type="domain" description="Homing endonuclease LAGLIDADG" evidence="1">
    <location>
        <begin position="176"/>
        <end position="271"/>
    </location>
</feature>
<evidence type="ECO:0000259" key="1">
    <source>
        <dbReference type="Pfam" id="PF00961"/>
    </source>
</evidence>
<protein>
    <submittedName>
        <fullName evidence="2">LAGLIDADG endonuclease</fullName>
    </submittedName>
</protein>
<keyword evidence="2" id="KW-0540">Nuclease</keyword>
<dbReference type="GO" id="GO:0005739">
    <property type="term" value="C:mitochondrion"/>
    <property type="evidence" value="ECO:0007669"/>
    <property type="project" value="UniProtKB-ARBA"/>
</dbReference>
<accession>A0A109YG26</accession>
<keyword evidence="2" id="KW-0378">Hydrolase</keyword>
<dbReference type="Pfam" id="PF00961">
    <property type="entry name" value="LAGLIDADG_1"/>
    <property type="match status" value="2"/>
</dbReference>
<dbReference type="Gene3D" id="3.10.28.10">
    <property type="entry name" value="Homing endonucleases"/>
    <property type="match status" value="2"/>
</dbReference>
<sequence>MKTFINNNTTHTLHPQWITGFTDAEGCFSVIIEITEPLKWKVRTSFEINLHLKNVDILYLIKSFFGVGSVFTRPHLNRCVYRVTKNEELLTVIILHFSKYSLISKKGEDFILWSKVVNMKSTKKHLTFEGFSTILTYYAAINRGVSSKVTKYYPNIEVVDKPNIKLPLTLNPNWVSGFVAGDGGFIINIRKNNKVEFRFHVAQHSKDFDLLNLFINFFNSGNVYLRSNLSTPRCDFVIQNFEDMINKMITHFDKYPLDTIKQLDYNDFKQALLIVKSKKSLKSEDLDKIRELKTGMNTGRIH</sequence>
<geneLocation type="mitochondrion" evidence="2"/>
<feature type="domain" description="Homing endonuclease LAGLIDADG" evidence="1">
    <location>
        <begin position="18"/>
        <end position="117"/>
    </location>
</feature>